<gene>
    <name evidence="1" type="ORF">Celaphus_00012657</name>
</gene>
<dbReference type="PANTHER" id="PTHR13802:SF52">
    <property type="entry name" value="MUCIN-4"/>
    <property type="match status" value="1"/>
</dbReference>
<evidence type="ECO:0000313" key="1">
    <source>
        <dbReference type="EMBL" id="OWK05885.1"/>
    </source>
</evidence>
<accession>A0A212CIZ2</accession>
<dbReference type="InterPro" id="IPR051495">
    <property type="entry name" value="Epithelial_Barrier/Signaling"/>
</dbReference>
<sequence>MAAPATGIPGLRLSGLVAGSRQLCSSSSWRGGVCCRYGPWGELLQGWRVQSPWQLEQMPPKEASQAPCSSLPLLVPCWMLPGEGRATSQGFWNGNPDDDFRMPNGSTIPKRSSEEMLFHYGMTCESGSQGL</sequence>
<reference evidence="1 2" key="1">
    <citation type="journal article" date="2018" name="Mol. Genet. Genomics">
        <title>The red deer Cervus elaphus genome CerEla1.0: sequencing, annotating, genes, and chromosomes.</title>
        <authorList>
            <person name="Bana N.A."/>
            <person name="Nyiri A."/>
            <person name="Nagy J."/>
            <person name="Frank K."/>
            <person name="Nagy T."/>
            <person name="Steger V."/>
            <person name="Schiller M."/>
            <person name="Lakatos P."/>
            <person name="Sugar L."/>
            <person name="Horn P."/>
            <person name="Barta E."/>
            <person name="Orosz L."/>
        </authorList>
    </citation>
    <scope>NUCLEOTIDE SEQUENCE [LARGE SCALE GENOMIC DNA]</scope>
    <source>
        <strain evidence="1">Hungarian</strain>
    </source>
</reference>
<dbReference type="GO" id="GO:0005176">
    <property type="term" value="F:ErbB-2 class receptor binding"/>
    <property type="evidence" value="ECO:0007669"/>
    <property type="project" value="TreeGrafter"/>
</dbReference>
<keyword evidence="2" id="KW-1185">Reference proteome</keyword>
<organism evidence="1 2">
    <name type="scientific">Cervus elaphus hippelaphus</name>
    <name type="common">European red deer</name>
    <dbReference type="NCBI Taxonomy" id="46360"/>
    <lineage>
        <taxon>Eukaryota</taxon>
        <taxon>Metazoa</taxon>
        <taxon>Chordata</taxon>
        <taxon>Craniata</taxon>
        <taxon>Vertebrata</taxon>
        <taxon>Euteleostomi</taxon>
        <taxon>Mammalia</taxon>
        <taxon>Eutheria</taxon>
        <taxon>Laurasiatheria</taxon>
        <taxon>Artiodactyla</taxon>
        <taxon>Ruminantia</taxon>
        <taxon>Pecora</taxon>
        <taxon>Cervidae</taxon>
        <taxon>Cervinae</taxon>
        <taxon>Cervus</taxon>
    </lineage>
</organism>
<dbReference type="PANTHER" id="PTHR13802">
    <property type="entry name" value="MUCIN 4-RELATED"/>
    <property type="match status" value="1"/>
</dbReference>
<proteinExistence type="predicted"/>
<dbReference type="Proteomes" id="UP000242450">
    <property type="component" value="Chromosome 19"/>
</dbReference>
<evidence type="ECO:0000313" key="2">
    <source>
        <dbReference type="Proteomes" id="UP000242450"/>
    </source>
</evidence>
<protein>
    <submittedName>
        <fullName evidence="1">Uncharacterized protein</fullName>
    </submittedName>
</protein>
<name>A0A212CIZ2_CEREH</name>
<dbReference type="EMBL" id="MKHE01000019">
    <property type="protein sequence ID" value="OWK05885.1"/>
    <property type="molecule type" value="Genomic_DNA"/>
</dbReference>
<comment type="caution">
    <text evidence="1">The sequence shown here is derived from an EMBL/GenBank/DDBJ whole genome shotgun (WGS) entry which is preliminary data.</text>
</comment>
<dbReference type="AlphaFoldDB" id="A0A212CIZ2"/>